<evidence type="ECO:0000313" key="3">
    <source>
        <dbReference type="Proteomes" id="UP000520156"/>
    </source>
</evidence>
<dbReference type="PROSITE" id="PS51257">
    <property type="entry name" value="PROKAR_LIPOPROTEIN"/>
    <property type="match status" value="1"/>
</dbReference>
<feature type="transmembrane region" description="Helical" evidence="1">
    <location>
        <begin position="343"/>
        <end position="376"/>
    </location>
</feature>
<dbReference type="EMBL" id="JACLAU010000003">
    <property type="protein sequence ID" value="MBC2650815.1"/>
    <property type="molecule type" value="Genomic_DNA"/>
</dbReference>
<feature type="transmembrane region" description="Helical" evidence="1">
    <location>
        <begin position="281"/>
        <end position="302"/>
    </location>
</feature>
<evidence type="ECO:0000256" key="1">
    <source>
        <dbReference type="SAM" id="Phobius"/>
    </source>
</evidence>
<keyword evidence="1" id="KW-0812">Transmembrane</keyword>
<name>A0A7X1F5M1_9SPHN</name>
<reference evidence="2 3" key="1">
    <citation type="submission" date="2020-08" db="EMBL/GenBank/DDBJ databases">
        <title>The genome sequence of Novosphingobium flavum 4Y4.</title>
        <authorList>
            <person name="Liu Y."/>
        </authorList>
    </citation>
    <scope>NUCLEOTIDE SEQUENCE [LARGE SCALE GENOMIC DNA]</scope>
    <source>
        <strain evidence="2 3">4Y4</strain>
    </source>
</reference>
<dbReference type="InterPro" id="IPR029044">
    <property type="entry name" value="Nucleotide-diphossugar_trans"/>
</dbReference>
<feature type="transmembrane region" description="Helical" evidence="1">
    <location>
        <begin position="223"/>
        <end position="242"/>
    </location>
</feature>
<comment type="caution">
    <text evidence="2">The sequence shown here is derived from an EMBL/GenBank/DDBJ whole genome shotgun (WGS) entry which is preliminary data.</text>
</comment>
<dbReference type="RefSeq" id="WP_185682238.1">
    <property type="nucleotide sequence ID" value="NZ_JACLAU010000003.1"/>
</dbReference>
<keyword evidence="3" id="KW-1185">Reference proteome</keyword>
<keyword evidence="1" id="KW-1133">Transmembrane helix</keyword>
<protein>
    <submittedName>
        <fullName evidence="2">Uncharacterized protein</fullName>
    </submittedName>
</protein>
<evidence type="ECO:0000313" key="2">
    <source>
        <dbReference type="EMBL" id="MBC2650815.1"/>
    </source>
</evidence>
<dbReference type="SUPFAM" id="SSF53448">
    <property type="entry name" value="Nucleotide-diphospho-sugar transferases"/>
    <property type="match status" value="1"/>
</dbReference>
<organism evidence="2 3">
    <name type="scientific">Novosphingobium aerophilum</name>
    <dbReference type="NCBI Taxonomy" id="2839843"/>
    <lineage>
        <taxon>Bacteria</taxon>
        <taxon>Pseudomonadati</taxon>
        <taxon>Pseudomonadota</taxon>
        <taxon>Alphaproteobacteria</taxon>
        <taxon>Sphingomonadales</taxon>
        <taxon>Sphingomonadaceae</taxon>
        <taxon>Novosphingobium</taxon>
    </lineage>
</organism>
<feature type="transmembrane region" description="Helical" evidence="1">
    <location>
        <begin position="249"/>
        <end position="269"/>
    </location>
</feature>
<accession>A0A7X1F5M1</accession>
<sequence>MASPAFRLVGGALVIRHQLALALAAGCRRIVIVSRDFTAEFASLQRDAETAGASFHVVSAPRGLSGLVTAADEVLVLAEGLLPTPGDALPLLVGGQGAMVLPADVGTAAGFERIDLTHAWAGMMLVPGRLVDRLMDLAADVDPVSALLRIALQAGIALRGVPEAVRSGGHWLLIRTEADAQAAEERWMARHTATGPRTPGPAIARFLVRRFGAAMLHEGSSRVVGMGLALLLGVLGLAAGWFGHLVIALGLTAVAQVFQSTSLVLLALHHGALSQGPRRDWAPVVASLVFDGLLAVLLILAMPALPGQTLAERAFPPIVLLGLLRVIPRALPGAAMPWLEDRLVLSVVLAVLAAGGVVAPAILGISVILLATAALLVSRQDRGDRSIITGA</sequence>
<dbReference type="Proteomes" id="UP000520156">
    <property type="component" value="Unassembled WGS sequence"/>
</dbReference>
<proteinExistence type="predicted"/>
<dbReference type="AlphaFoldDB" id="A0A7X1F5M1"/>
<gene>
    <name evidence="2" type="ORF">H7F49_03795</name>
</gene>
<keyword evidence="1" id="KW-0472">Membrane</keyword>